<sequence length="444" mass="50988">MSAEPSRPPSPLSHPDSPNLIPMTNFSLDNLFSEDGSEYANAFTLLDTLETYWDARLDLLQRNISRRKDRLKMRAELALNEIFKGKPPSSDALAENFEREVAKLKLKVSKRMASLSTAWQSAKVVRTRDKISFFFGVMSLVSSALLFGLAPQYKLQWHYFLFDLCYFVTILNFVFIWVFPRSPSLFVACYCLSHGVVASAIITWRNSLVFHDADKVTSLFIHIYPPFTFTVIRHFYPGAEDRFPALKELPRLHPWRALLLSSAIYLVWQVLYWKLVYVDRRKKVESGQRTTSLYWMLNKPGLINNMLSKFKPENRAFIFMLGQFVYSVLTDVPPVFILYDSPLWSGSYLLFILSVSVWNGGGFYIEVFGRKFERELETLRKELAEAQGRSQRSSPIMDPETESEPVSPLLDNKHLGGEEDGLPATLANGDVPFAPLLERMKKDT</sequence>
<organism evidence="1 2">
    <name type="scientific">Russula earlei</name>
    <dbReference type="NCBI Taxonomy" id="71964"/>
    <lineage>
        <taxon>Eukaryota</taxon>
        <taxon>Fungi</taxon>
        <taxon>Dikarya</taxon>
        <taxon>Basidiomycota</taxon>
        <taxon>Agaricomycotina</taxon>
        <taxon>Agaricomycetes</taxon>
        <taxon>Russulales</taxon>
        <taxon>Russulaceae</taxon>
        <taxon>Russula</taxon>
    </lineage>
</organism>
<dbReference type="Proteomes" id="UP001207468">
    <property type="component" value="Unassembled WGS sequence"/>
</dbReference>
<name>A0ACC0UPG0_9AGAM</name>
<evidence type="ECO:0000313" key="1">
    <source>
        <dbReference type="EMBL" id="KAI9513475.1"/>
    </source>
</evidence>
<comment type="caution">
    <text evidence="1">The sequence shown here is derived from an EMBL/GenBank/DDBJ whole genome shotgun (WGS) entry which is preliminary data.</text>
</comment>
<gene>
    <name evidence="1" type="ORF">F5148DRAFT_1273104</name>
</gene>
<evidence type="ECO:0000313" key="2">
    <source>
        <dbReference type="Proteomes" id="UP001207468"/>
    </source>
</evidence>
<keyword evidence="2" id="KW-1185">Reference proteome</keyword>
<reference evidence="1" key="1">
    <citation type="submission" date="2021-03" db="EMBL/GenBank/DDBJ databases">
        <title>Evolutionary priming and transition to the ectomycorrhizal habit in an iconic lineage of mushroom-forming fungi: is preadaptation a requirement?</title>
        <authorList>
            <consortium name="DOE Joint Genome Institute"/>
            <person name="Looney B.P."/>
            <person name="Miyauchi S."/>
            <person name="Morin E."/>
            <person name="Drula E."/>
            <person name="Courty P.E."/>
            <person name="Chicoki N."/>
            <person name="Fauchery L."/>
            <person name="Kohler A."/>
            <person name="Kuo A."/>
            <person name="LaButti K."/>
            <person name="Pangilinan J."/>
            <person name="Lipzen A."/>
            <person name="Riley R."/>
            <person name="Andreopoulos W."/>
            <person name="He G."/>
            <person name="Johnson J."/>
            <person name="Barry K.W."/>
            <person name="Grigoriev I.V."/>
            <person name="Nagy L."/>
            <person name="Hibbett D."/>
            <person name="Henrissat B."/>
            <person name="Matheny P.B."/>
            <person name="Labbe J."/>
            <person name="Martin A.F."/>
        </authorList>
    </citation>
    <scope>NUCLEOTIDE SEQUENCE</scope>
    <source>
        <strain evidence="1">BPL698</strain>
    </source>
</reference>
<accession>A0ACC0UPG0</accession>
<dbReference type="EMBL" id="JAGFNK010000001">
    <property type="protein sequence ID" value="KAI9513475.1"/>
    <property type="molecule type" value="Genomic_DNA"/>
</dbReference>
<proteinExistence type="predicted"/>
<protein>
    <submittedName>
        <fullName evidence="1">Uncharacterized protein</fullName>
    </submittedName>
</protein>